<protein>
    <submittedName>
        <fullName evidence="1">Mobilisation protein (MobC)</fullName>
    </submittedName>
</protein>
<dbReference type="Proteomes" id="UP000199315">
    <property type="component" value="Unassembled WGS sequence"/>
</dbReference>
<dbReference type="GO" id="GO:0005509">
    <property type="term" value="F:calcium ion binding"/>
    <property type="evidence" value="ECO:0007669"/>
    <property type="project" value="InterPro"/>
</dbReference>
<dbReference type="EMBL" id="FMKA01000013">
    <property type="protein sequence ID" value="SCP97747.1"/>
    <property type="molecule type" value="Genomic_DNA"/>
</dbReference>
<dbReference type="AlphaFoldDB" id="A0A1D3TUJ0"/>
<dbReference type="OrthoDB" id="9796842at2"/>
<accession>A0A1D3TUJ0</accession>
<reference evidence="1 2" key="1">
    <citation type="submission" date="2016-09" db="EMBL/GenBank/DDBJ databases">
        <authorList>
            <person name="Capua I."/>
            <person name="De Benedictis P."/>
            <person name="Joannis T."/>
            <person name="Lombin L.H."/>
            <person name="Cattoli G."/>
        </authorList>
    </citation>
    <scope>NUCLEOTIDE SEQUENCE [LARGE SCALE GENOMIC DNA]</scope>
    <source>
        <strain evidence="1 2">GluBS11</strain>
    </source>
</reference>
<dbReference type="Gene3D" id="1.10.220.10">
    <property type="entry name" value="Annexin"/>
    <property type="match status" value="1"/>
</dbReference>
<dbReference type="STRING" id="1619234.SAMN05421730_101351"/>
<evidence type="ECO:0000313" key="1">
    <source>
        <dbReference type="EMBL" id="SCP97747.1"/>
    </source>
</evidence>
<dbReference type="GO" id="GO:0005544">
    <property type="term" value="F:calcium-dependent phospholipid binding"/>
    <property type="evidence" value="ECO:0007669"/>
    <property type="project" value="InterPro"/>
</dbReference>
<dbReference type="InterPro" id="IPR053842">
    <property type="entry name" value="NikA-like"/>
</dbReference>
<dbReference type="Pfam" id="PF21983">
    <property type="entry name" value="NikA-like"/>
    <property type="match status" value="1"/>
</dbReference>
<dbReference type="InterPro" id="IPR037104">
    <property type="entry name" value="Annexin_sf"/>
</dbReference>
<organism evidence="1 2">
    <name type="scientific">Anaerobium acetethylicum</name>
    <dbReference type="NCBI Taxonomy" id="1619234"/>
    <lineage>
        <taxon>Bacteria</taxon>
        <taxon>Bacillati</taxon>
        <taxon>Bacillota</taxon>
        <taxon>Clostridia</taxon>
        <taxon>Lachnospirales</taxon>
        <taxon>Lachnospiraceae</taxon>
        <taxon>Anaerobium</taxon>
    </lineage>
</organism>
<name>A0A1D3TUJ0_9FIRM</name>
<gene>
    <name evidence="1" type="ORF">SAMN05421730_101351</name>
</gene>
<evidence type="ECO:0000313" key="2">
    <source>
        <dbReference type="Proteomes" id="UP000199315"/>
    </source>
</evidence>
<dbReference type="RefSeq" id="WP_091234150.1">
    <property type="nucleotide sequence ID" value="NZ_FMKA01000013.1"/>
</dbReference>
<proteinExistence type="predicted"/>
<sequence>MGRKGKSVVKDFRFKESDAKLLAEKSAALGMNESEYIRFILSQQPEDYPEIREAYKELINEVNRIGNNINQIVHNNNSSLYSEMDKDRLFAYMRKLNVTVQEAVRIHGNQ</sequence>
<keyword evidence="2" id="KW-1185">Reference proteome</keyword>